<keyword evidence="2" id="KW-1185">Reference proteome</keyword>
<sequence>MQQEIENESFLGNLLDERHHDKMIQLNTSLNKDQKKLLQDLRKQCLVLLSDNNYYINQINKVREEFLEAIENKKDVKKLKNIWLEAIDKLEQEYLTNDQTKYSIKEVESNNSTKPRKKAIISRKRLRKHDAFRKLRKHLIIFIKASEFLFNNPFMFPEEKINRIASIKAIIDVYKKSLANIFKISQKNIDFIQQSLSDMMLVYQTEEEKKFFRYHNKCFD</sequence>
<protein>
    <submittedName>
        <fullName evidence="1">24539_t:CDS:1</fullName>
    </submittedName>
</protein>
<evidence type="ECO:0000313" key="1">
    <source>
        <dbReference type="EMBL" id="CAG8655257.1"/>
    </source>
</evidence>
<gene>
    <name evidence="1" type="ORF">CPELLU_LOCUS9538</name>
</gene>
<proteinExistence type="predicted"/>
<accession>A0A9N9H438</accession>
<organism evidence="1 2">
    <name type="scientific">Cetraspora pellucida</name>
    <dbReference type="NCBI Taxonomy" id="1433469"/>
    <lineage>
        <taxon>Eukaryota</taxon>
        <taxon>Fungi</taxon>
        <taxon>Fungi incertae sedis</taxon>
        <taxon>Mucoromycota</taxon>
        <taxon>Glomeromycotina</taxon>
        <taxon>Glomeromycetes</taxon>
        <taxon>Diversisporales</taxon>
        <taxon>Gigasporaceae</taxon>
        <taxon>Cetraspora</taxon>
    </lineage>
</organism>
<dbReference type="Proteomes" id="UP000789759">
    <property type="component" value="Unassembled WGS sequence"/>
</dbReference>
<reference evidence="1" key="1">
    <citation type="submission" date="2021-06" db="EMBL/GenBank/DDBJ databases">
        <authorList>
            <person name="Kallberg Y."/>
            <person name="Tangrot J."/>
            <person name="Rosling A."/>
        </authorList>
    </citation>
    <scope>NUCLEOTIDE SEQUENCE</scope>
    <source>
        <strain evidence="1">FL966</strain>
    </source>
</reference>
<evidence type="ECO:0000313" key="2">
    <source>
        <dbReference type="Proteomes" id="UP000789759"/>
    </source>
</evidence>
<comment type="caution">
    <text evidence="1">The sequence shown here is derived from an EMBL/GenBank/DDBJ whole genome shotgun (WGS) entry which is preliminary data.</text>
</comment>
<dbReference type="AlphaFoldDB" id="A0A9N9H438"/>
<dbReference type="EMBL" id="CAJVQA010007341">
    <property type="protein sequence ID" value="CAG8655257.1"/>
    <property type="molecule type" value="Genomic_DNA"/>
</dbReference>
<name>A0A9N9H438_9GLOM</name>